<dbReference type="EMBL" id="JAZBJQ010000042">
    <property type="protein sequence ID" value="MEE4589136.1"/>
    <property type="molecule type" value="Genomic_DNA"/>
</dbReference>
<reference evidence="1 2" key="1">
    <citation type="submission" date="2023-11" db="EMBL/GenBank/DDBJ databases">
        <title>30 novel species of actinomycetes from the DSMZ collection.</title>
        <authorList>
            <person name="Nouioui I."/>
        </authorList>
    </citation>
    <scope>NUCLEOTIDE SEQUENCE [LARGE SCALE GENOMIC DNA]</scope>
    <source>
        <strain evidence="1 2">DSM 41602</strain>
    </source>
</reference>
<keyword evidence="1" id="KW-0378">Hydrolase</keyword>
<accession>A0ABD5JL25</accession>
<dbReference type="RefSeq" id="WP_284703368.1">
    <property type="nucleotide sequence ID" value="NZ_JBEYSQ010000055.1"/>
</dbReference>
<dbReference type="InterPro" id="IPR036412">
    <property type="entry name" value="HAD-like_sf"/>
</dbReference>
<dbReference type="GO" id="GO:0016787">
    <property type="term" value="F:hydrolase activity"/>
    <property type="evidence" value="ECO:0007669"/>
    <property type="project" value="UniProtKB-KW"/>
</dbReference>
<dbReference type="PANTHER" id="PTHR47829:SF1">
    <property type="entry name" value="HAD FAMILY PHOSPHATASE"/>
    <property type="match status" value="1"/>
</dbReference>
<evidence type="ECO:0000313" key="1">
    <source>
        <dbReference type="EMBL" id="MEE4589136.1"/>
    </source>
</evidence>
<name>A0ABD5JL25_9ACTN</name>
<proteinExistence type="predicted"/>
<dbReference type="SUPFAM" id="SSF56784">
    <property type="entry name" value="HAD-like"/>
    <property type="match status" value="1"/>
</dbReference>
<dbReference type="Proteomes" id="UP001354649">
    <property type="component" value="Unassembled WGS sequence"/>
</dbReference>
<dbReference type="InterPro" id="IPR006439">
    <property type="entry name" value="HAD-SF_hydro_IA"/>
</dbReference>
<gene>
    <name evidence="1" type="ORF">V2K49_39920</name>
</gene>
<dbReference type="AlphaFoldDB" id="A0ABD5JL25"/>
<dbReference type="InterPro" id="IPR023214">
    <property type="entry name" value="HAD_sf"/>
</dbReference>
<protein>
    <submittedName>
        <fullName evidence="1">HAD-IA family hydrolase</fullName>
    </submittedName>
</protein>
<comment type="caution">
    <text evidence="1">The sequence shown here is derived from an EMBL/GenBank/DDBJ whole genome shotgun (WGS) entry which is preliminary data.</text>
</comment>
<dbReference type="NCBIfam" id="TIGR01509">
    <property type="entry name" value="HAD-SF-IA-v3"/>
    <property type="match status" value="1"/>
</dbReference>
<sequence>MHVLSEVVGMAKPNPAIYRLALECLGLPGSASVFVDDHPVNLPPAEALGITTVLARREEDTVAELQAILGVRADLAA</sequence>
<dbReference type="InterPro" id="IPR052898">
    <property type="entry name" value="ACAD10-like"/>
</dbReference>
<dbReference type="PANTHER" id="PTHR47829">
    <property type="entry name" value="HYDROLASE, PUTATIVE (AFU_ORTHOLOGUE AFUA_1G12880)-RELATED"/>
    <property type="match status" value="1"/>
</dbReference>
<organism evidence="1 2">
    <name type="scientific">Streptomyces antimycoticus</name>
    <dbReference type="NCBI Taxonomy" id="68175"/>
    <lineage>
        <taxon>Bacteria</taxon>
        <taxon>Bacillati</taxon>
        <taxon>Actinomycetota</taxon>
        <taxon>Actinomycetes</taxon>
        <taxon>Kitasatosporales</taxon>
        <taxon>Streptomycetaceae</taxon>
        <taxon>Streptomyces</taxon>
        <taxon>Streptomyces violaceusniger group</taxon>
    </lineage>
</organism>
<dbReference type="Gene3D" id="3.40.50.1000">
    <property type="entry name" value="HAD superfamily/HAD-like"/>
    <property type="match status" value="1"/>
</dbReference>
<dbReference type="Pfam" id="PF00702">
    <property type="entry name" value="Hydrolase"/>
    <property type="match status" value="1"/>
</dbReference>
<evidence type="ECO:0000313" key="2">
    <source>
        <dbReference type="Proteomes" id="UP001354649"/>
    </source>
</evidence>